<dbReference type="EMBL" id="JBHSBI010000019">
    <property type="protein sequence ID" value="MFC4012060.1"/>
    <property type="molecule type" value="Genomic_DNA"/>
</dbReference>
<dbReference type="Pfam" id="PF13432">
    <property type="entry name" value="TPR_16"/>
    <property type="match status" value="1"/>
</dbReference>
<evidence type="ECO:0000256" key="1">
    <source>
        <dbReference type="PROSITE-ProRule" id="PRU00339"/>
    </source>
</evidence>
<dbReference type="Gene3D" id="1.25.40.10">
    <property type="entry name" value="Tetratricopeptide repeat domain"/>
    <property type="match status" value="1"/>
</dbReference>
<dbReference type="InterPro" id="IPR019734">
    <property type="entry name" value="TPR_rpt"/>
</dbReference>
<sequence length="466" mass="50668">MYTGVRVLGIDTAGRRVRVRVFVLDEPLSADAPLPQGPGFFFRFLWQAAGGRPEVHGPLADVVKLFDAADAGRFVERVEQVNARNLPEDAQDLERIAAFYRDHGTDWEEEHLGDRERWAYENHWVQGDYDLWVTDRRWLAPFEVGDDVRLTWPPPLAPGEEPDDALFKLGWSREQQGDLDGAADAYRRAADAGPELARAQALLWLGTLHAERGEVELALAAYERVHEDPSTPWTHQARAALELAILTQSCGGDEAVLRAYTLANQAGAPRAVARARAEAGLETPGERGFRLLREGDRAGAVASLDAAYGTDADVVEFALALYDGAFGIAKELFQGAGGTLCSQKMGEIAIDAALGYASAGDTASLNAVVRVVAEPWEVCVAWQSLIDRSSSVPADVAVDIGRQLIGMTGRQLAPEDAAAIAEPAEYLYPQVAAAGFDRMGEFVRRQGDRAAAAGWFERARAMSPRS</sequence>
<dbReference type="Proteomes" id="UP001595851">
    <property type="component" value="Unassembled WGS sequence"/>
</dbReference>
<gene>
    <name evidence="2" type="ORF">ACFOY2_32835</name>
</gene>
<dbReference type="InterPro" id="IPR011990">
    <property type="entry name" value="TPR-like_helical_dom_sf"/>
</dbReference>
<dbReference type="SUPFAM" id="SSF48452">
    <property type="entry name" value="TPR-like"/>
    <property type="match status" value="1"/>
</dbReference>
<evidence type="ECO:0000313" key="2">
    <source>
        <dbReference type="EMBL" id="MFC4012060.1"/>
    </source>
</evidence>
<reference evidence="3" key="1">
    <citation type="journal article" date="2019" name="Int. J. Syst. Evol. Microbiol.">
        <title>The Global Catalogue of Microorganisms (GCM) 10K type strain sequencing project: providing services to taxonomists for standard genome sequencing and annotation.</title>
        <authorList>
            <consortium name="The Broad Institute Genomics Platform"/>
            <consortium name="The Broad Institute Genome Sequencing Center for Infectious Disease"/>
            <person name="Wu L."/>
            <person name="Ma J."/>
        </authorList>
    </citation>
    <scope>NUCLEOTIDE SEQUENCE [LARGE SCALE GENOMIC DNA]</scope>
    <source>
        <strain evidence="3">TBRC 1276</strain>
    </source>
</reference>
<protein>
    <submittedName>
        <fullName evidence="2">Tol-pal system YbgF family protein</fullName>
    </submittedName>
</protein>
<evidence type="ECO:0000313" key="3">
    <source>
        <dbReference type="Proteomes" id="UP001595851"/>
    </source>
</evidence>
<comment type="caution">
    <text evidence="2">The sequence shown here is derived from an EMBL/GenBank/DDBJ whole genome shotgun (WGS) entry which is preliminary data.</text>
</comment>
<dbReference type="RefSeq" id="WP_379531984.1">
    <property type="nucleotide sequence ID" value="NZ_JBHSBI010000019.1"/>
</dbReference>
<accession>A0ABV8GGC4</accession>
<name>A0ABV8GGC4_9ACTN</name>
<dbReference type="PROSITE" id="PS50005">
    <property type="entry name" value="TPR"/>
    <property type="match status" value="1"/>
</dbReference>
<proteinExistence type="predicted"/>
<organism evidence="2 3">
    <name type="scientific">Nonomuraea purpurea</name>
    <dbReference type="NCBI Taxonomy" id="1849276"/>
    <lineage>
        <taxon>Bacteria</taxon>
        <taxon>Bacillati</taxon>
        <taxon>Actinomycetota</taxon>
        <taxon>Actinomycetes</taxon>
        <taxon>Streptosporangiales</taxon>
        <taxon>Streptosporangiaceae</taxon>
        <taxon>Nonomuraea</taxon>
    </lineage>
</organism>
<feature type="repeat" description="TPR" evidence="1">
    <location>
        <begin position="163"/>
        <end position="196"/>
    </location>
</feature>
<dbReference type="SMART" id="SM00028">
    <property type="entry name" value="TPR"/>
    <property type="match status" value="3"/>
</dbReference>
<keyword evidence="3" id="KW-1185">Reference proteome</keyword>
<keyword evidence="1" id="KW-0802">TPR repeat</keyword>